<feature type="region of interest" description="Disordered" evidence="2">
    <location>
        <begin position="663"/>
        <end position="743"/>
    </location>
</feature>
<dbReference type="AlphaFoldDB" id="A0A166BYH5"/>
<dbReference type="Proteomes" id="UP000076532">
    <property type="component" value="Unassembled WGS sequence"/>
</dbReference>
<keyword evidence="4" id="KW-1185">Reference proteome</keyword>
<proteinExistence type="predicted"/>
<evidence type="ECO:0000313" key="4">
    <source>
        <dbReference type="Proteomes" id="UP000076532"/>
    </source>
</evidence>
<reference evidence="3 4" key="1">
    <citation type="journal article" date="2016" name="Mol. Biol. Evol.">
        <title>Comparative Genomics of Early-Diverging Mushroom-Forming Fungi Provides Insights into the Origins of Lignocellulose Decay Capabilities.</title>
        <authorList>
            <person name="Nagy L.G."/>
            <person name="Riley R."/>
            <person name="Tritt A."/>
            <person name="Adam C."/>
            <person name="Daum C."/>
            <person name="Floudas D."/>
            <person name="Sun H."/>
            <person name="Yadav J.S."/>
            <person name="Pangilinan J."/>
            <person name="Larsson K.H."/>
            <person name="Matsuura K."/>
            <person name="Barry K."/>
            <person name="Labutti K."/>
            <person name="Kuo R."/>
            <person name="Ohm R.A."/>
            <person name="Bhattacharya S.S."/>
            <person name="Shirouzu T."/>
            <person name="Yoshinaga Y."/>
            <person name="Martin F.M."/>
            <person name="Grigoriev I.V."/>
            <person name="Hibbett D.S."/>
        </authorList>
    </citation>
    <scope>NUCLEOTIDE SEQUENCE [LARGE SCALE GENOMIC DNA]</scope>
    <source>
        <strain evidence="3 4">CBS 109695</strain>
    </source>
</reference>
<feature type="compositionally biased region" description="Basic residues" evidence="2">
    <location>
        <begin position="49"/>
        <end position="59"/>
    </location>
</feature>
<feature type="region of interest" description="Disordered" evidence="2">
    <location>
        <begin position="359"/>
        <end position="399"/>
    </location>
</feature>
<name>A0A166BYH5_9AGAM</name>
<feature type="compositionally biased region" description="Low complexity" evidence="2">
    <location>
        <begin position="1008"/>
        <end position="1024"/>
    </location>
</feature>
<feature type="compositionally biased region" description="Low complexity" evidence="2">
    <location>
        <begin position="450"/>
        <end position="478"/>
    </location>
</feature>
<feature type="region of interest" description="Disordered" evidence="2">
    <location>
        <begin position="1"/>
        <end position="119"/>
    </location>
</feature>
<feature type="coiled-coil region" evidence="1">
    <location>
        <begin position="488"/>
        <end position="515"/>
    </location>
</feature>
<feature type="region of interest" description="Disordered" evidence="2">
    <location>
        <begin position="447"/>
        <end position="481"/>
    </location>
</feature>
<evidence type="ECO:0000313" key="3">
    <source>
        <dbReference type="EMBL" id="KZP13106.1"/>
    </source>
</evidence>
<feature type="region of interest" description="Disordered" evidence="2">
    <location>
        <begin position="930"/>
        <end position="1075"/>
    </location>
</feature>
<keyword evidence="1" id="KW-0175">Coiled coil</keyword>
<evidence type="ECO:0000256" key="2">
    <source>
        <dbReference type="SAM" id="MobiDB-lite"/>
    </source>
</evidence>
<protein>
    <submittedName>
        <fullName evidence="3">Uncharacterized protein</fullName>
    </submittedName>
</protein>
<sequence length="1165" mass="127000">MQSIMDQPYDISEKTHEQAIAAKQRFESFKMGPGKPRPASLSGSLSKPAHGRTHSRSHSRTTSVNSLSSMPVHSLSASLSVPSVKPHNDAASTSPVKQRPNSHHRRRSSVSTRRESAEMMGVAVPDLPTSKSEDNINLGDKDSIRRRALWALEGKQEVSYAKVEIPELASPVQEAFAFPSMPSHPSGTGTTFGNGMNSLAGKRDSLYMGPGTSNHQLNTLVEEDEEEEEEATHNVTVLVASPVEIPATPTMPTYAAVAKPSPRPRPASLNLRPLSLTTGSTASLSTFGGLPTPTLTPVSRPGLKTLALASSPNLTNPFMNNNNNDNYSMTGNMRRQSLNLTTSPMHPAQRRPSLNLNISCDGPTPSALEGQKRSSISYKSSSDVVKQTAMPPSPEMTPIVSERGEFRWSGVSQPQAEPRPLSESEQHFLFKSHNALLARITDLESALTTRSRSQSRQSSMSRQSRPGSMVSDASSMSSQLDDETLSLITDLKSERDELKRDVDGWRTRVADLEGKVGVMTKRVESERMEAWCARSRLAMLEPEKAAIEQALGDKLAALTEALGRLDVATSELDIVKADNELLQIQAARSREAEQEILRLRAELEEERGRREELECAQALVTPTPDGPSGRSRHWFQSMDSEASLTDVESLDGSCVKGITLKAVEEEEESYDEYDDDDGLAGYEDEDEADMSFDSPDSNSSLGSMDEYTRAAMRLSPSTPGLLISDTSSESTSPSPTPTPPAFKHAVHKSLSRTWTFPTKPSAVREQREEVDNFFGCLDDLDNSPPVGFMSQDSMSLFSQAFSSDDYDDEMPPFVLPNHVGVEDKEAPVRLLDMVMEEEDEEEEDSTEQSFDESFEGEEYDGGIRFTFNGPSAPIVAVTPPCDSHFTEPDMLADVPSPVPVARQLVPMFVPFDEDEESDVPFTFSAPKFSDLSSSLSFSSADDSDADISVSVRTPSPSSIPRPTALKCFTSSTSFASTPTKSGRPANAYMTPPSKRGGMMPSFIPQLVPSPLKNSSPAKAKAAAPTLMRQPQRRPLSGVPNANEQTSELPEPRAAVPSHEEDLFSSSPAPSSFSSSLQSLTSWWSTAPSVSAVKSSVLPESLSTSVDYALGWSARKPKGPVEKKFVSKDKQLEKLRQRLDQERRADNRAHFAVDVCRSCGPAEVHL</sequence>
<accession>A0A166BYH5</accession>
<gene>
    <name evidence="3" type="ORF">FIBSPDRAFT_869723</name>
</gene>
<feature type="compositionally biased region" description="Acidic residues" evidence="2">
    <location>
        <begin position="664"/>
        <end position="690"/>
    </location>
</feature>
<feature type="compositionally biased region" description="Polar residues" evidence="2">
    <location>
        <begin position="64"/>
        <end position="81"/>
    </location>
</feature>
<feature type="compositionally biased region" description="Low complexity" evidence="2">
    <location>
        <begin position="1063"/>
        <end position="1075"/>
    </location>
</feature>
<dbReference type="EMBL" id="KV417638">
    <property type="protein sequence ID" value="KZP13106.1"/>
    <property type="molecule type" value="Genomic_DNA"/>
</dbReference>
<organism evidence="3 4">
    <name type="scientific">Athelia psychrophila</name>
    <dbReference type="NCBI Taxonomy" id="1759441"/>
    <lineage>
        <taxon>Eukaryota</taxon>
        <taxon>Fungi</taxon>
        <taxon>Dikarya</taxon>
        <taxon>Basidiomycota</taxon>
        <taxon>Agaricomycotina</taxon>
        <taxon>Agaricomycetes</taxon>
        <taxon>Agaricomycetidae</taxon>
        <taxon>Atheliales</taxon>
        <taxon>Atheliaceae</taxon>
        <taxon>Athelia</taxon>
    </lineage>
</organism>
<dbReference type="STRING" id="436010.A0A166BYH5"/>
<evidence type="ECO:0000256" key="1">
    <source>
        <dbReference type="SAM" id="Coils"/>
    </source>
</evidence>
<feature type="compositionally biased region" description="Low complexity" evidence="2">
    <location>
        <begin position="930"/>
        <end position="981"/>
    </location>
</feature>
<feature type="coiled-coil region" evidence="1">
    <location>
        <begin position="582"/>
        <end position="616"/>
    </location>
</feature>
<dbReference type="OrthoDB" id="2528184at2759"/>